<name>A0A5B6W4U5_9ROSI</name>
<evidence type="ECO:0000313" key="3">
    <source>
        <dbReference type="Proteomes" id="UP000325315"/>
    </source>
</evidence>
<feature type="domain" description="Tf2-1-like SH3-like" evidence="1">
    <location>
        <begin position="56"/>
        <end position="120"/>
    </location>
</feature>
<proteinExistence type="predicted"/>
<dbReference type="PANTHER" id="PTHR46148">
    <property type="entry name" value="CHROMO DOMAIN-CONTAINING PROTEIN"/>
    <property type="match status" value="1"/>
</dbReference>
<dbReference type="OrthoDB" id="996762at2759"/>
<dbReference type="EMBL" id="SMMG02000005">
    <property type="protein sequence ID" value="KAA3476248.1"/>
    <property type="molecule type" value="Genomic_DNA"/>
</dbReference>
<sequence length="151" mass="18054">MALYEALYGQKCRYLLCWTELSEKKLFSTNLIHETEEKVQKSYTDLKRNDIEFQVGNKLFMKVSPWEKVPRFGRKGKLNPRFIGSYEVIKRHGPIAYRFALLSKLEKIYNVFHVLMLWQYQSDPSHEIQPDMSYSEEPIQILAWETKKVEK</sequence>
<dbReference type="PANTHER" id="PTHR46148:SF44">
    <property type="entry name" value="GAG-POL POLYPROTEIN"/>
    <property type="match status" value="1"/>
</dbReference>
<dbReference type="Proteomes" id="UP000325315">
    <property type="component" value="Unassembled WGS sequence"/>
</dbReference>
<reference evidence="2" key="1">
    <citation type="submission" date="2019-08" db="EMBL/GenBank/DDBJ databases">
        <authorList>
            <person name="Liu F."/>
        </authorList>
    </citation>
    <scope>NUCLEOTIDE SEQUENCE [LARGE SCALE GENOMIC DNA]</scope>
    <source>
        <strain evidence="2">PA1801</strain>
        <tissue evidence="2">Leaf</tissue>
    </source>
</reference>
<evidence type="ECO:0000313" key="2">
    <source>
        <dbReference type="EMBL" id="KAA3476248.1"/>
    </source>
</evidence>
<keyword evidence="3" id="KW-1185">Reference proteome</keyword>
<accession>A0A5B6W4U5</accession>
<organism evidence="2 3">
    <name type="scientific">Gossypium australe</name>
    <dbReference type="NCBI Taxonomy" id="47621"/>
    <lineage>
        <taxon>Eukaryota</taxon>
        <taxon>Viridiplantae</taxon>
        <taxon>Streptophyta</taxon>
        <taxon>Embryophyta</taxon>
        <taxon>Tracheophyta</taxon>
        <taxon>Spermatophyta</taxon>
        <taxon>Magnoliopsida</taxon>
        <taxon>eudicotyledons</taxon>
        <taxon>Gunneridae</taxon>
        <taxon>Pentapetalae</taxon>
        <taxon>rosids</taxon>
        <taxon>malvids</taxon>
        <taxon>Malvales</taxon>
        <taxon>Malvaceae</taxon>
        <taxon>Malvoideae</taxon>
        <taxon>Gossypium</taxon>
    </lineage>
</organism>
<gene>
    <name evidence="2" type="ORF">EPI10_026344</name>
</gene>
<protein>
    <submittedName>
        <fullName evidence="2">Chromo domain-containing protein</fullName>
    </submittedName>
</protein>
<dbReference type="Pfam" id="PF24626">
    <property type="entry name" value="SH3_Tf2-1"/>
    <property type="match status" value="1"/>
</dbReference>
<comment type="caution">
    <text evidence="2">The sequence shown here is derived from an EMBL/GenBank/DDBJ whole genome shotgun (WGS) entry which is preliminary data.</text>
</comment>
<dbReference type="InterPro" id="IPR056924">
    <property type="entry name" value="SH3_Tf2-1"/>
</dbReference>
<dbReference type="AlphaFoldDB" id="A0A5B6W4U5"/>
<evidence type="ECO:0000259" key="1">
    <source>
        <dbReference type="Pfam" id="PF24626"/>
    </source>
</evidence>